<proteinExistence type="predicted"/>
<feature type="region of interest" description="Disordered" evidence="1">
    <location>
        <begin position="1"/>
        <end position="38"/>
    </location>
</feature>
<organism evidence="2 3">
    <name type="scientific">Actinomadura vinacea</name>
    <dbReference type="NCBI Taxonomy" id="115336"/>
    <lineage>
        <taxon>Bacteria</taxon>
        <taxon>Bacillati</taxon>
        <taxon>Actinomycetota</taxon>
        <taxon>Actinomycetes</taxon>
        <taxon>Streptosporangiales</taxon>
        <taxon>Thermomonosporaceae</taxon>
        <taxon>Actinomadura</taxon>
    </lineage>
</organism>
<dbReference type="EMBL" id="BAAARW010000012">
    <property type="protein sequence ID" value="GAA2423189.1"/>
    <property type="molecule type" value="Genomic_DNA"/>
</dbReference>
<comment type="caution">
    <text evidence="2">The sequence shown here is derived from an EMBL/GenBank/DDBJ whole genome shotgun (WGS) entry which is preliminary data.</text>
</comment>
<accession>A0ABN3J6H7</accession>
<evidence type="ECO:0000256" key="1">
    <source>
        <dbReference type="SAM" id="MobiDB-lite"/>
    </source>
</evidence>
<keyword evidence="3" id="KW-1185">Reference proteome</keyword>
<gene>
    <name evidence="2" type="ORF">GCM10010191_38930</name>
</gene>
<evidence type="ECO:0000313" key="2">
    <source>
        <dbReference type="EMBL" id="GAA2423189.1"/>
    </source>
</evidence>
<dbReference type="Proteomes" id="UP001501231">
    <property type="component" value="Unassembled WGS sequence"/>
</dbReference>
<feature type="compositionally biased region" description="Polar residues" evidence="1">
    <location>
        <begin position="10"/>
        <end position="20"/>
    </location>
</feature>
<reference evidence="2 3" key="1">
    <citation type="journal article" date="2019" name="Int. J. Syst. Evol. Microbiol.">
        <title>The Global Catalogue of Microorganisms (GCM) 10K type strain sequencing project: providing services to taxonomists for standard genome sequencing and annotation.</title>
        <authorList>
            <consortium name="The Broad Institute Genomics Platform"/>
            <consortium name="The Broad Institute Genome Sequencing Center for Infectious Disease"/>
            <person name="Wu L."/>
            <person name="Ma J."/>
        </authorList>
    </citation>
    <scope>NUCLEOTIDE SEQUENCE [LARGE SCALE GENOMIC DNA]</scope>
    <source>
        <strain evidence="2 3">JCM 3325</strain>
    </source>
</reference>
<sequence length="72" mass="7705">MIGTAGTVGHSGSVNRTDTTGPRARFPPAPVRYDPVDLRDAFGPRSAITHRIDVRRFVPAEAGHAGPPNDDR</sequence>
<protein>
    <submittedName>
        <fullName evidence="2">Uncharacterized protein</fullName>
    </submittedName>
</protein>
<name>A0ABN3J6H7_9ACTN</name>
<evidence type="ECO:0000313" key="3">
    <source>
        <dbReference type="Proteomes" id="UP001501231"/>
    </source>
</evidence>